<dbReference type="GO" id="GO:0016491">
    <property type="term" value="F:oxidoreductase activity"/>
    <property type="evidence" value="ECO:0007669"/>
    <property type="project" value="UniProtKB-KW"/>
</dbReference>
<dbReference type="PANTHER" id="PTHR43963:SF6">
    <property type="entry name" value="CHAIN DEHYDROGENASE FAMILY PROTEIN, PUTATIVE (AFU_ORTHOLOGUE AFUA_3G15350)-RELATED"/>
    <property type="match status" value="1"/>
</dbReference>
<proteinExistence type="inferred from homology"/>
<organism evidence="5 6">
    <name type="scientific">Rotaria sordida</name>
    <dbReference type="NCBI Taxonomy" id="392033"/>
    <lineage>
        <taxon>Eukaryota</taxon>
        <taxon>Metazoa</taxon>
        <taxon>Spiralia</taxon>
        <taxon>Gnathifera</taxon>
        <taxon>Rotifera</taxon>
        <taxon>Eurotatoria</taxon>
        <taxon>Bdelloidea</taxon>
        <taxon>Philodinida</taxon>
        <taxon>Philodinidae</taxon>
        <taxon>Rotaria</taxon>
    </lineage>
</organism>
<dbReference type="PRINTS" id="PR00080">
    <property type="entry name" value="SDRFAMILY"/>
</dbReference>
<evidence type="ECO:0000256" key="1">
    <source>
        <dbReference type="ARBA" id="ARBA00006484"/>
    </source>
</evidence>
<evidence type="ECO:0000313" key="6">
    <source>
        <dbReference type="Proteomes" id="UP000663870"/>
    </source>
</evidence>
<dbReference type="SUPFAM" id="SSF51735">
    <property type="entry name" value="NAD(P)-binding Rossmann-fold domains"/>
    <property type="match status" value="1"/>
</dbReference>
<keyword evidence="6" id="KW-1185">Reference proteome</keyword>
<evidence type="ECO:0000256" key="2">
    <source>
        <dbReference type="ARBA" id="ARBA00022857"/>
    </source>
</evidence>
<name>A0A814ZFV4_9BILA</name>
<sequence>MLATKQQCVILVTGANKGIGFHVVKKLLNESSSNNTVILLGSRDLKRGQDAFEQLGSPSNVHILQLDMSSIESINQAINEIKEKYGGQLDIVINNAGILLKDFTVDAARKTFAVNYYSIKLLNEQLLSMIRKNGRIINVSSQLGPIALHESSSILQDKYTSSTLTIKELDQLVEDFIAAIETNTLKDLGYHNKTNSLIYSISKAALNALTQIEAREWSTSKNLLIVSVSPGFCATDMTQNASNARSPEIGADSILHAVNTSQNELQNGTFYRDGTQLSLIFEPIPSS</sequence>
<gene>
    <name evidence="5" type="ORF">JXQ802_LOCUS26499</name>
</gene>
<evidence type="ECO:0000256" key="4">
    <source>
        <dbReference type="RuleBase" id="RU000363"/>
    </source>
</evidence>
<evidence type="ECO:0000313" key="5">
    <source>
        <dbReference type="EMBL" id="CAF1241771.1"/>
    </source>
</evidence>
<dbReference type="InterPro" id="IPR036291">
    <property type="entry name" value="NAD(P)-bd_dom_sf"/>
</dbReference>
<dbReference type="PRINTS" id="PR00081">
    <property type="entry name" value="GDHRDH"/>
</dbReference>
<dbReference type="Pfam" id="PF00106">
    <property type="entry name" value="adh_short"/>
    <property type="match status" value="2"/>
</dbReference>
<evidence type="ECO:0000256" key="3">
    <source>
        <dbReference type="ARBA" id="ARBA00023002"/>
    </source>
</evidence>
<accession>A0A814ZFV4</accession>
<dbReference type="InterPro" id="IPR002347">
    <property type="entry name" value="SDR_fam"/>
</dbReference>
<reference evidence="5" key="1">
    <citation type="submission" date="2021-02" db="EMBL/GenBank/DDBJ databases">
        <authorList>
            <person name="Nowell W R."/>
        </authorList>
    </citation>
    <scope>NUCLEOTIDE SEQUENCE</scope>
</reference>
<dbReference type="Gene3D" id="3.40.50.720">
    <property type="entry name" value="NAD(P)-binding Rossmann-like Domain"/>
    <property type="match status" value="1"/>
</dbReference>
<protein>
    <submittedName>
        <fullName evidence="5">Uncharacterized protein</fullName>
    </submittedName>
</protein>
<dbReference type="AlphaFoldDB" id="A0A814ZFV4"/>
<dbReference type="EMBL" id="CAJNOL010000929">
    <property type="protein sequence ID" value="CAF1241771.1"/>
    <property type="molecule type" value="Genomic_DNA"/>
</dbReference>
<keyword evidence="3" id="KW-0560">Oxidoreductase</keyword>
<comment type="similarity">
    <text evidence="1 4">Belongs to the short-chain dehydrogenases/reductases (SDR) family.</text>
</comment>
<keyword evidence="2" id="KW-0521">NADP</keyword>
<dbReference type="Proteomes" id="UP000663870">
    <property type="component" value="Unassembled WGS sequence"/>
</dbReference>
<comment type="caution">
    <text evidence="5">The sequence shown here is derived from an EMBL/GenBank/DDBJ whole genome shotgun (WGS) entry which is preliminary data.</text>
</comment>
<dbReference type="PANTHER" id="PTHR43963">
    <property type="entry name" value="CARBONYL REDUCTASE 1-RELATED"/>
    <property type="match status" value="1"/>
</dbReference>